<organism evidence="2 3">
    <name type="scientific">Aphis craccivora</name>
    <name type="common">Cowpea aphid</name>
    <dbReference type="NCBI Taxonomy" id="307492"/>
    <lineage>
        <taxon>Eukaryota</taxon>
        <taxon>Metazoa</taxon>
        <taxon>Ecdysozoa</taxon>
        <taxon>Arthropoda</taxon>
        <taxon>Hexapoda</taxon>
        <taxon>Insecta</taxon>
        <taxon>Pterygota</taxon>
        <taxon>Neoptera</taxon>
        <taxon>Paraneoptera</taxon>
        <taxon>Hemiptera</taxon>
        <taxon>Sternorrhyncha</taxon>
        <taxon>Aphidomorpha</taxon>
        <taxon>Aphidoidea</taxon>
        <taxon>Aphididae</taxon>
        <taxon>Aphidini</taxon>
        <taxon>Aphis</taxon>
        <taxon>Aphis</taxon>
    </lineage>
</organism>
<sequence>MAVPVVCNDGGSHLFRRNGHQCVSRNLTHDIETPGLEMENVEVAPPMVCPMEELQTLSPREESDKGTTIIDTDKTVTLRKKKVDSRRPSG</sequence>
<accession>A0A6G0Z7E8</accession>
<evidence type="ECO:0000256" key="1">
    <source>
        <dbReference type="SAM" id="MobiDB-lite"/>
    </source>
</evidence>
<feature type="region of interest" description="Disordered" evidence="1">
    <location>
        <begin position="58"/>
        <end position="90"/>
    </location>
</feature>
<dbReference type="Proteomes" id="UP000478052">
    <property type="component" value="Unassembled WGS sequence"/>
</dbReference>
<proteinExistence type="predicted"/>
<keyword evidence="3" id="KW-1185">Reference proteome</keyword>
<evidence type="ECO:0000313" key="3">
    <source>
        <dbReference type="Proteomes" id="UP000478052"/>
    </source>
</evidence>
<dbReference type="EMBL" id="VUJU01001173">
    <property type="protein sequence ID" value="KAF0766522.1"/>
    <property type="molecule type" value="Genomic_DNA"/>
</dbReference>
<reference evidence="2 3" key="1">
    <citation type="submission" date="2019-08" db="EMBL/GenBank/DDBJ databases">
        <title>Whole genome of Aphis craccivora.</title>
        <authorList>
            <person name="Voronova N.V."/>
            <person name="Shulinski R.S."/>
            <person name="Bandarenka Y.V."/>
            <person name="Zhorov D.G."/>
            <person name="Warner D."/>
        </authorList>
    </citation>
    <scope>NUCLEOTIDE SEQUENCE [LARGE SCALE GENOMIC DNA]</scope>
    <source>
        <strain evidence="2">180601</strain>
        <tissue evidence="2">Whole Body</tissue>
    </source>
</reference>
<protein>
    <submittedName>
        <fullName evidence="2">Uncharacterized protein</fullName>
    </submittedName>
</protein>
<feature type="compositionally biased region" description="Basic and acidic residues" evidence="1">
    <location>
        <begin position="59"/>
        <end position="76"/>
    </location>
</feature>
<evidence type="ECO:0000313" key="2">
    <source>
        <dbReference type="EMBL" id="KAF0766522.1"/>
    </source>
</evidence>
<comment type="caution">
    <text evidence="2">The sequence shown here is derived from an EMBL/GenBank/DDBJ whole genome shotgun (WGS) entry which is preliminary data.</text>
</comment>
<dbReference type="AlphaFoldDB" id="A0A6G0Z7E8"/>
<gene>
    <name evidence="2" type="ORF">FWK35_00009707</name>
</gene>
<name>A0A6G0Z7E8_APHCR</name>